<dbReference type="Pfam" id="PF17772">
    <property type="entry name" value="zf-MYST"/>
    <property type="match status" value="1"/>
</dbReference>
<feature type="domain" description="MYST-type HAT" evidence="6">
    <location>
        <begin position="78"/>
        <end position="369"/>
    </location>
</feature>
<evidence type="ECO:0000313" key="7">
    <source>
        <dbReference type="EMBL" id="KAF0683139.1"/>
    </source>
</evidence>
<evidence type="ECO:0000256" key="5">
    <source>
        <dbReference type="PIRSR" id="PIRSR602717-51"/>
    </source>
</evidence>
<dbReference type="InterPro" id="IPR036388">
    <property type="entry name" value="WH-like_DNA-bd_sf"/>
</dbReference>
<evidence type="ECO:0000313" key="8">
    <source>
        <dbReference type="EMBL" id="VFU01462.1"/>
    </source>
</evidence>
<dbReference type="PANTHER" id="PTHR10615">
    <property type="entry name" value="HISTONE ACETYLTRANSFERASE"/>
    <property type="match status" value="1"/>
</dbReference>
<dbReference type="GO" id="GO:0004402">
    <property type="term" value="F:histone acetyltransferase activity"/>
    <property type="evidence" value="ECO:0007669"/>
    <property type="project" value="InterPro"/>
</dbReference>
<dbReference type="InterPro" id="IPR040706">
    <property type="entry name" value="Zf-MYST"/>
</dbReference>
<evidence type="ECO:0000259" key="6">
    <source>
        <dbReference type="PROSITE" id="PS51726"/>
    </source>
</evidence>
<dbReference type="Gene3D" id="1.10.10.10">
    <property type="entry name" value="Winged helix-like DNA-binding domain superfamily/Winged helix DNA-binding domain"/>
    <property type="match status" value="1"/>
</dbReference>
<dbReference type="Proteomes" id="UP000332933">
    <property type="component" value="Unassembled WGS sequence"/>
</dbReference>
<keyword evidence="4" id="KW-0007">Acetylation</keyword>
<dbReference type="Gene3D" id="3.30.60.60">
    <property type="entry name" value="N-acetyl transferase-like"/>
    <property type="match status" value="1"/>
</dbReference>
<dbReference type="EMBL" id="VJMH01007451">
    <property type="protein sequence ID" value="KAF0683139.1"/>
    <property type="molecule type" value="Genomic_DNA"/>
</dbReference>
<protein>
    <recommendedName>
        <fullName evidence="2">histone acetyltransferase</fullName>
        <ecNumber evidence="2">2.3.1.48</ecNumber>
    </recommendedName>
</protein>
<gene>
    <name evidence="8" type="primary">Aste57867_24827</name>
    <name evidence="7" type="ORF">As57867_024749</name>
    <name evidence="8" type="ORF">ASTE57867_24827</name>
</gene>
<dbReference type="Gene3D" id="3.40.630.30">
    <property type="match status" value="1"/>
</dbReference>
<reference evidence="7" key="2">
    <citation type="submission" date="2019-06" db="EMBL/GenBank/DDBJ databases">
        <title>Genomics analysis of Aphanomyces spp. identifies a new class of oomycete effector associated with host adaptation.</title>
        <authorList>
            <person name="Gaulin E."/>
        </authorList>
    </citation>
    <scope>NUCLEOTIDE SEQUENCE</scope>
    <source>
        <strain evidence="7">CBS 578.67</strain>
    </source>
</reference>
<proteinExistence type="inferred from homology"/>
<evidence type="ECO:0000256" key="3">
    <source>
        <dbReference type="ARBA" id="ARBA00022679"/>
    </source>
</evidence>
<sequence length="372" mass="42012">MFLRRHAIDPCDTAPAATFQKRKGHVLDARPAFSLPGKASSSSSILSTFKRKKVQVCVEEKVDDLKVKFHQIDVENKTQMQQVPRVEFGRFDMETWYPSPYPKSFYPQDKMFVCENCLGYTATKRLLEHHRAGDCPLSKKGPPGRKVYDEPVVDVAPSASHSSSSLNLVEVDGKESPVYCQNLCLFAKLFMDQKTLYFDVGLFWFYVLSISDRDGVHPVGYFSKEKENTDHYNLSCIVVFPPYQRQGYGALLISLSYEITKREGAVGTPEKPLSAMGRAAYVDYWRFVLLTHLSKMKTAKALVSIDSLSHATGILPSDVVDTLHACPGLLVDRNTKKNQVAIHSDVLRTQVEALRPVRLCRPRQLKWKKASS</sequence>
<name>A0A485LRH5_9STRA</name>
<dbReference type="InterPro" id="IPR050603">
    <property type="entry name" value="MYST_HAT"/>
</dbReference>
<dbReference type="InterPro" id="IPR016181">
    <property type="entry name" value="Acyl_CoA_acyltransferase"/>
</dbReference>
<evidence type="ECO:0000313" key="9">
    <source>
        <dbReference type="Proteomes" id="UP000332933"/>
    </source>
</evidence>
<keyword evidence="3" id="KW-0808">Transferase</keyword>
<keyword evidence="9" id="KW-1185">Reference proteome</keyword>
<feature type="active site" description="Proton donor/acceptor" evidence="5">
    <location>
        <position position="270"/>
    </location>
</feature>
<dbReference type="CDD" id="cd04301">
    <property type="entry name" value="NAT_SF"/>
    <property type="match status" value="1"/>
</dbReference>
<evidence type="ECO:0000256" key="2">
    <source>
        <dbReference type="ARBA" id="ARBA00013184"/>
    </source>
</evidence>
<comment type="similarity">
    <text evidence="1">Belongs to the MYST (SAS/MOZ) family.</text>
</comment>
<dbReference type="SUPFAM" id="SSF55729">
    <property type="entry name" value="Acyl-CoA N-acyltransferases (Nat)"/>
    <property type="match status" value="1"/>
</dbReference>
<accession>A0A485LRH5</accession>
<dbReference type="OrthoDB" id="787137at2759"/>
<dbReference type="GO" id="GO:0006355">
    <property type="term" value="P:regulation of DNA-templated transcription"/>
    <property type="evidence" value="ECO:0007669"/>
    <property type="project" value="InterPro"/>
</dbReference>
<reference evidence="8 9" key="1">
    <citation type="submission" date="2019-03" db="EMBL/GenBank/DDBJ databases">
        <authorList>
            <person name="Gaulin E."/>
            <person name="Dumas B."/>
        </authorList>
    </citation>
    <scope>NUCLEOTIDE SEQUENCE [LARGE SCALE GENOMIC DNA]</scope>
    <source>
        <strain evidence="8">CBS 568.67</strain>
    </source>
</reference>
<organism evidence="8 9">
    <name type="scientific">Aphanomyces stellatus</name>
    <dbReference type="NCBI Taxonomy" id="120398"/>
    <lineage>
        <taxon>Eukaryota</taxon>
        <taxon>Sar</taxon>
        <taxon>Stramenopiles</taxon>
        <taxon>Oomycota</taxon>
        <taxon>Saprolegniomycetes</taxon>
        <taxon>Saprolegniales</taxon>
        <taxon>Verrucalvaceae</taxon>
        <taxon>Aphanomyces</taxon>
    </lineage>
</organism>
<evidence type="ECO:0000256" key="4">
    <source>
        <dbReference type="ARBA" id="ARBA00022990"/>
    </source>
</evidence>
<dbReference type="PROSITE" id="PS51726">
    <property type="entry name" value="MYST_HAT"/>
    <property type="match status" value="1"/>
</dbReference>
<dbReference type="InterPro" id="IPR002717">
    <property type="entry name" value="HAT_MYST-type"/>
</dbReference>
<dbReference type="EMBL" id="CAADRA010007477">
    <property type="protein sequence ID" value="VFU01462.1"/>
    <property type="molecule type" value="Genomic_DNA"/>
</dbReference>
<evidence type="ECO:0000256" key="1">
    <source>
        <dbReference type="ARBA" id="ARBA00010107"/>
    </source>
</evidence>
<dbReference type="AlphaFoldDB" id="A0A485LRH5"/>
<dbReference type="EC" id="2.3.1.48" evidence="2"/>
<dbReference type="Pfam" id="PF01853">
    <property type="entry name" value="MOZ_SAS"/>
    <property type="match status" value="1"/>
</dbReference>